<dbReference type="GO" id="GO:0003830">
    <property type="term" value="F:beta-1,4-mannosylglycoprotein 4-beta-N-acetylglucosaminyltransferase activity"/>
    <property type="evidence" value="ECO:0007669"/>
    <property type="project" value="InterPro"/>
</dbReference>
<dbReference type="PANTHER" id="PTHR12224:SF0">
    <property type="entry name" value="BETA-1,4-MANNOSYL-GLYCOPROTEIN 4-BETA-N-ACETYLGLUCOSAMINYLTRANSFERASE"/>
    <property type="match status" value="1"/>
</dbReference>
<sequence length="560" mass="63835">MPEHQDAMNRASLLTWICLVLLIDISTAFHLIVDALLFDRRRDAHILPPLSGAYLRRNDTYFVKRKGSVTLLSRHSTWCFSVAELDLLCSSASTADVRSVQEWLFTPPSCPCQASVGWPREQHILTHRHAQLLKCPARSRCYCKRAGTSTARTISDIRISKGKLKVPARPPNSTRPLTKSCPPGMLLRPQARRIFLGFTVNDETGPLLAHVHEVAPVVDAIFWIESLIAFSGLPRNSTLERMRRRLAPYMHKIYPVLLSGSAAEAEKARRDASDQRKDQLLGNAGWRSAEYMYNMAGKTLQFDELFREQFLDSRALAGDDVLIVLDADEVIRREALWQVRHCTVSLPVRFQLRNYVYDLQHYNWQLTRSFSSYFQEAEWSFATGISIHQLTDLGIDPHAARWARTARSGITVPPSYERYKRLPEVLLKNAGWHMHLFYGAKQIARKRAMGLHYSFNRRPYNHTPSLRAMIFSGRHPMLGDCLSAGFNTTSCKANACDEPELHRSSRLMCVFTAREPPESLPHLVRDDPEMGLCLTDRLAGDLDRVCPSDVPDLQWQSDLR</sequence>
<dbReference type="Proteomes" id="UP000186817">
    <property type="component" value="Unassembled WGS sequence"/>
</dbReference>
<reference evidence="1 2" key="1">
    <citation type="submission" date="2016-02" db="EMBL/GenBank/DDBJ databases">
        <title>Genome analysis of coral dinoflagellate symbionts highlights evolutionary adaptations to a symbiotic lifestyle.</title>
        <authorList>
            <person name="Aranda M."/>
            <person name="Li Y."/>
            <person name="Liew Y.J."/>
            <person name="Baumgarten S."/>
            <person name="Simakov O."/>
            <person name="Wilson M."/>
            <person name="Piel J."/>
            <person name="Ashoor H."/>
            <person name="Bougouffa S."/>
            <person name="Bajic V.B."/>
            <person name="Ryu T."/>
            <person name="Ravasi T."/>
            <person name="Bayer T."/>
            <person name="Micklem G."/>
            <person name="Kim H."/>
            <person name="Bhak J."/>
            <person name="Lajeunesse T.C."/>
            <person name="Voolstra C.R."/>
        </authorList>
    </citation>
    <scope>NUCLEOTIDE SEQUENCE [LARGE SCALE GENOMIC DNA]</scope>
    <source>
        <strain evidence="1 2">CCMP2467</strain>
    </source>
</reference>
<organism evidence="1 2">
    <name type="scientific">Symbiodinium microadriaticum</name>
    <name type="common">Dinoflagellate</name>
    <name type="synonym">Zooxanthella microadriatica</name>
    <dbReference type="NCBI Taxonomy" id="2951"/>
    <lineage>
        <taxon>Eukaryota</taxon>
        <taxon>Sar</taxon>
        <taxon>Alveolata</taxon>
        <taxon>Dinophyceae</taxon>
        <taxon>Suessiales</taxon>
        <taxon>Symbiodiniaceae</taxon>
        <taxon>Symbiodinium</taxon>
    </lineage>
</organism>
<evidence type="ECO:0000313" key="1">
    <source>
        <dbReference type="EMBL" id="OLQ12747.1"/>
    </source>
</evidence>
<dbReference type="GO" id="GO:0016020">
    <property type="term" value="C:membrane"/>
    <property type="evidence" value="ECO:0007669"/>
    <property type="project" value="InterPro"/>
</dbReference>
<dbReference type="OrthoDB" id="6474464at2759"/>
<dbReference type="PANTHER" id="PTHR12224">
    <property type="entry name" value="BETA-1,4-MANNOSYL-GLYCOPROTEIN BETA-1,4-N-ACETYLGLUCOSAMINYL-TRANSFERASE"/>
    <property type="match status" value="1"/>
</dbReference>
<dbReference type="Pfam" id="PF04724">
    <property type="entry name" value="Glyco_transf_17"/>
    <property type="match status" value="1"/>
</dbReference>
<accession>A0A1Q9EZC8</accession>
<dbReference type="EMBL" id="LSRX01000038">
    <property type="protein sequence ID" value="OLQ12747.1"/>
    <property type="molecule type" value="Genomic_DNA"/>
</dbReference>
<dbReference type="AlphaFoldDB" id="A0A1Q9EZC8"/>
<proteinExistence type="predicted"/>
<name>A0A1Q9EZC8_SYMMI</name>
<dbReference type="InterPro" id="IPR006813">
    <property type="entry name" value="Glyco_trans_17"/>
</dbReference>
<dbReference type="GO" id="GO:0006044">
    <property type="term" value="P:N-acetylglucosamine metabolic process"/>
    <property type="evidence" value="ECO:0007669"/>
    <property type="project" value="TreeGrafter"/>
</dbReference>
<comment type="caution">
    <text evidence="1">The sequence shown here is derived from an EMBL/GenBank/DDBJ whole genome shotgun (WGS) entry which is preliminary data.</text>
</comment>
<keyword evidence="2" id="KW-1185">Reference proteome</keyword>
<protein>
    <submittedName>
        <fullName evidence="1">Uncharacterized protein</fullName>
    </submittedName>
</protein>
<evidence type="ECO:0000313" key="2">
    <source>
        <dbReference type="Proteomes" id="UP000186817"/>
    </source>
</evidence>
<gene>
    <name evidence="1" type="ORF">AK812_SmicGene3340</name>
</gene>